<dbReference type="SUPFAM" id="SSF57667">
    <property type="entry name" value="beta-beta-alpha zinc fingers"/>
    <property type="match status" value="3"/>
</dbReference>
<feature type="domain" description="C2H2-type" evidence="7">
    <location>
        <begin position="450"/>
        <end position="479"/>
    </location>
</feature>
<dbReference type="PANTHER" id="PTHR14003:SF20">
    <property type="entry name" value="FINGER DOMAIN PROTEIN, PUTATIVE (AFU_ORTHOLOGUE AFUA_4G10380)-RELATED"/>
    <property type="match status" value="1"/>
</dbReference>
<dbReference type="InterPro" id="IPR013087">
    <property type="entry name" value="Znf_C2H2_type"/>
</dbReference>
<evidence type="ECO:0000313" key="8">
    <source>
        <dbReference type="EMBL" id="KAL0946896.1"/>
    </source>
</evidence>
<dbReference type="Pfam" id="PF00096">
    <property type="entry name" value="zf-C2H2"/>
    <property type="match status" value="4"/>
</dbReference>
<evidence type="ECO:0000313" key="9">
    <source>
        <dbReference type="Proteomes" id="UP001556367"/>
    </source>
</evidence>
<keyword evidence="1" id="KW-0479">Metal-binding</keyword>
<evidence type="ECO:0000259" key="7">
    <source>
        <dbReference type="PROSITE" id="PS50157"/>
    </source>
</evidence>
<sequence length="640" mass="69506">MDHEEPLLNLSDVVHDDTMDDDENDGDDAASSTSSEHRVHHDAHPSGYASPSSLLSNIHQEFHDGGLSGGQFIGGQSLSVEMLEREIATLLNQNASAASAALLNAAAQQRQANLELGNDPETAEASDAAGEHSSGLSIDINGLAAVLQAAEHERVADVLAAKDIIFSRQRQDIAVEKEERNTRSAPAFHSLTADDTSVSHSPQRREVRRGSEGSDYLYSDEEDEGSGLENGETQGIQHRSTTPSRSAEHDSFSNIHPPGPNDLPDINDIIHNFSAHYGPEPQGGPSHVGSSTPPDSSPIVSFARSGSSISPISHPLPASSHRDFPLQPVASISTRPSTPPADDPKKGRRKKDKDAGSNIHTCIHEECAKSFSRRSDLARHMRIHTGERPFVCSHPGCSKTFIQRSALHVHLRVHTGEKPHSCEYPDCGKTFGDSSSLARHRRTHTGKRPYKCEDPTCEKTFTRRTTLNQHMRTHDPSWEPDPHLKYSFKAKRLKTDDDAQDLEESVRAISALFQAGESVTSGPEDPGEPLAAHVASISAEIAAALAQAHAREYNEDDYEDDEDEVDDGFGSGQDLGGPETIGPNTSGIRGLDHENTPLIEKDVRGLLGDEDDDSDAFPIPLRTRKGKDSHSSMTGIKRKR</sequence>
<dbReference type="PROSITE" id="PS50157">
    <property type="entry name" value="ZINC_FINGER_C2H2_2"/>
    <property type="match status" value="4"/>
</dbReference>
<feature type="compositionally biased region" description="Acidic residues" evidence="6">
    <location>
        <begin position="554"/>
        <end position="567"/>
    </location>
</feature>
<protein>
    <recommendedName>
        <fullName evidence="7">C2H2-type domain-containing protein</fullName>
    </recommendedName>
</protein>
<comment type="caution">
    <text evidence="8">The sequence shown here is derived from an EMBL/GenBank/DDBJ whole genome shotgun (WGS) entry which is preliminary data.</text>
</comment>
<evidence type="ECO:0000256" key="5">
    <source>
        <dbReference type="PROSITE-ProRule" id="PRU00042"/>
    </source>
</evidence>
<feature type="compositionally biased region" description="Basic and acidic residues" evidence="6">
    <location>
        <begin position="203"/>
        <end position="212"/>
    </location>
</feature>
<keyword evidence="9" id="KW-1185">Reference proteome</keyword>
<dbReference type="Proteomes" id="UP001556367">
    <property type="component" value="Unassembled WGS sequence"/>
</dbReference>
<feature type="compositionally biased region" description="Acidic residues" evidence="6">
    <location>
        <begin position="18"/>
        <end position="28"/>
    </location>
</feature>
<evidence type="ECO:0000256" key="4">
    <source>
        <dbReference type="ARBA" id="ARBA00022833"/>
    </source>
</evidence>
<evidence type="ECO:0000256" key="1">
    <source>
        <dbReference type="ARBA" id="ARBA00022723"/>
    </source>
</evidence>
<dbReference type="Gene3D" id="3.30.160.60">
    <property type="entry name" value="Classic Zinc Finger"/>
    <property type="match status" value="4"/>
</dbReference>
<evidence type="ECO:0000256" key="3">
    <source>
        <dbReference type="ARBA" id="ARBA00022771"/>
    </source>
</evidence>
<proteinExistence type="predicted"/>
<evidence type="ECO:0000256" key="2">
    <source>
        <dbReference type="ARBA" id="ARBA00022737"/>
    </source>
</evidence>
<accession>A0ABR3IUA2</accession>
<feature type="region of interest" description="Disordered" evidence="6">
    <location>
        <begin position="176"/>
        <end position="357"/>
    </location>
</feature>
<keyword evidence="3 5" id="KW-0863">Zinc-finger</keyword>
<dbReference type="PROSITE" id="PS00028">
    <property type="entry name" value="ZINC_FINGER_C2H2_1"/>
    <property type="match status" value="4"/>
</dbReference>
<name>A0ABR3IUA2_9AGAR</name>
<feature type="compositionally biased region" description="Basic and acidic residues" evidence="6">
    <location>
        <begin position="590"/>
        <end position="604"/>
    </location>
</feature>
<evidence type="ECO:0000256" key="6">
    <source>
        <dbReference type="SAM" id="MobiDB-lite"/>
    </source>
</evidence>
<dbReference type="EMBL" id="JASNQZ010000015">
    <property type="protein sequence ID" value="KAL0946896.1"/>
    <property type="molecule type" value="Genomic_DNA"/>
</dbReference>
<feature type="domain" description="C2H2-type" evidence="7">
    <location>
        <begin position="420"/>
        <end position="449"/>
    </location>
</feature>
<keyword evidence="2" id="KW-0677">Repeat</keyword>
<gene>
    <name evidence="8" type="ORF">HGRIS_013060</name>
</gene>
<dbReference type="SMART" id="SM00355">
    <property type="entry name" value="ZnF_C2H2"/>
    <property type="match status" value="4"/>
</dbReference>
<feature type="region of interest" description="Disordered" evidence="6">
    <location>
        <begin position="550"/>
        <end position="640"/>
    </location>
</feature>
<reference evidence="9" key="1">
    <citation type="submission" date="2024-06" db="EMBL/GenBank/DDBJ databases">
        <title>Multi-omics analyses provide insights into the biosynthesis of the anticancer antibiotic pleurotin in Hohenbuehelia grisea.</title>
        <authorList>
            <person name="Weaver J.A."/>
            <person name="Alberti F."/>
        </authorList>
    </citation>
    <scope>NUCLEOTIDE SEQUENCE [LARGE SCALE GENOMIC DNA]</scope>
    <source>
        <strain evidence="9">T-177</strain>
    </source>
</reference>
<feature type="region of interest" description="Disordered" evidence="6">
    <location>
        <begin position="1"/>
        <end position="53"/>
    </location>
</feature>
<feature type="domain" description="C2H2-type" evidence="7">
    <location>
        <begin position="390"/>
        <end position="419"/>
    </location>
</feature>
<feature type="compositionally biased region" description="Polar residues" evidence="6">
    <location>
        <begin position="231"/>
        <end position="245"/>
    </location>
</feature>
<dbReference type="PANTHER" id="PTHR14003">
    <property type="entry name" value="TRANSCRIPTIONAL REPRESSOR PROTEIN YY"/>
    <property type="match status" value="1"/>
</dbReference>
<dbReference type="InterPro" id="IPR036236">
    <property type="entry name" value="Znf_C2H2_sf"/>
</dbReference>
<organism evidence="8 9">
    <name type="scientific">Hohenbuehelia grisea</name>
    <dbReference type="NCBI Taxonomy" id="104357"/>
    <lineage>
        <taxon>Eukaryota</taxon>
        <taxon>Fungi</taxon>
        <taxon>Dikarya</taxon>
        <taxon>Basidiomycota</taxon>
        <taxon>Agaricomycotina</taxon>
        <taxon>Agaricomycetes</taxon>
        <taxon>Agaricomycetidae</taxon>
        <taxon>Agaricales</taxon>
        <taxon>Pleurotineae</taxon>
        <taxon>Pleurotaceae</taxon>
        <taxon>Hohenbuehelia</taxon>
    </lineage>
</organism>
<feature type="compositionally biased region" description="Basic and acidic residues" evidence="6">
    <location>
        <begin position="35"/>
        <end position="44"/>
    </location>
</feature>
<feature type="domain" description="C2H2-type" evidence="7">
    <location>
        <begin position="360"/>
        <end position="389"/>
    </location>
</feature>
<keyword evidence="4" id="KW-0862">Zinc</keyword>